<dbReference type="AlphaFoldDB" id="A0A9P9JDN6"/>
<sequence>MPVLTQTGPRYRRYHIFALFMGFAVVFLSTCAAWLSGTDCQCVFGSGLWRPDSVGCKGCLRHLLALLGAITIGNSTIFAFMR</sequence>
<keyword evidence="1" id="KW-0472">Membrane</keyword>
<keyword evidence="1" id="KW-0812">Transmembrane</keyword>
<name>A0A9P9JDN6_9HYPO</name>
<evidence type="ECO:0000256" key="1">
    <source>
        <dbReference type="SAM" id="Phobius"/>
    </source>
</evidence>
<comment type="caution">
    <text evidence="2">The sequence shown here is derived from an EMBL/GenBank/DDBJ whole genome shotgun (WGS) entry which is preliminary data.</text>
</comment>
<evidence type="ECO:0000313" key="2">
    <source>
        <dbReference type="EMBL" id="KAH7156735.1"/>
    </source>
</evidence>
<feature type="transmembrane region" description="Helical" evidence="1">
    <location>
        <begin position="63"/>
        <end position="81"/>
    </location>
</feature>
<dbReference type="EMBL" id="JAGMUV010000005">
    <property type="protein sequence ID" value="KAH7156735.1"/>
    <property type="molecule type" value="Genomic_DNA"/>
</dbReference>
<gene>
    <name evidence="2" type="ORF">EDB81DRAFT_787773</name>
</gene>
<keyword evidence="1" id="KW-1133">Transmembrane helix</keyword>
<organism evidence="2 3">
    <name type="scientific">Dactylonectria macrodidyma</name>
    <dbReference type="NCBI Taxonomy" id="307937"/>
    <lineage>
        <taxon>Eukaryota</taxon>
        <taxon>Fungi</taxon>
        <taxon>Dikarya</taxon>
        <taxon>Ascomycota</taxon>
        <taxon>Pezizomycotina</taxon>
        <taxon>Sordariomycetes</taxon>
        <taxon>Hypocreomycetidae</taxon>
        <taxon>Hypocreales</taxon>
        <taxon>Nectriaceae</taxon>
        <taxon>Dactylonectria</taxon>
    </lineage>
</organism>
<evidence type="ECO:0000313" key="3">
    <source>
        <dbReference type="Proteomes" id="UP000738349"/>
    </source>
</evidence>
<feature type="transmembrane region" description="Helical" evidence="1">
    <location>
        <begin position="16"/>
        <end position="35"/>
    </location>
</feature>
<dbReference type="Proteomes" id="UP000738349">
    <property type="component" value="Unassembled WGS sequence"/>
</dbReference>
<accession>A0A9P9JDN6</accession>
<reference evidence="2" key="1">
    <citation type="journal article" date="2021" name="Nat. Commun.">
        <title>Genetic determinants of endophytism in the Arabidopsis root mycobiome.</title>
        <authorList>
            <person name="Mesny F."/>
            <person name="Miyauchi S."/>
            <person name="Thiergart T."/>
            <person name="Pickel B."/>
            <person name="Atanasova L."/>
            <person name="Karlsson M."/>
            <person name="Huettel B."/>
            <person name="Barry K.W."/>
            <person name="Haridas S."/>
            <person name="Chen C."/>
            <person name="Bauer D."/>
            <person name="Andreopoulos W."/>
            <person name="Pangilinan J."/>
            <person name="LaButti K."/>
            <person name="Riley R."/>
            <person name="Lipzen A."/>
            <person name="Clum A."/>
            <person name="Drula E."/>
            <person name="Henrissat B."/>
            <person name="Kohler A."/>
            <person name="Grigoriev I.V."/>
            <person name="Martin F.M."/>
            <person name="Hacquard S."/>
        </authorList>
    </citation>
    <scope>NUCLEOTIDE SEQUENCE</scope>
    <source>
        <strain evidence="2">MPI-CAGE-AT-0147</strain>
    </source>
</reference>
<keyword evidence="3" id="KW-1185">Reference proteome</keyword>
<protein>
    <submittedName>
        <fullName evidence="2">Uncharacterized protein</fullName>
    </submittedName>
</protein>
<proteinExistence type="predicted"/>